<evidence type="ECO:0000256" key="1">
    <source>
        <dbReference type="SAM" id="MobiDB-lite"/>
    </source>
</evidence>
<reference evidence="3" key="2">
    <citation type="journal article" date="2024" name="Plant">
        <title>Genomic evolution and insights into agronomic trait innovations of Sesamum species.</title>
        <authorList>
            <person name="Miao H."/>
            <person name="Wang L."/>
            <person name="Qu L."/>
            <person name="Liu H."/>
            <person name="Sun Y."/>
            <person name="Le M."/>
            <person name="Wang Q."/>
            <person name="Wei S."/>
            <person name="Zheng Y."/>
            <person name="Lin W."/>
            <person name="Duan Y."/>
            <person name="Cao H."/>
            <person name="Xiong S."/>
            <person name="Wang X."/>
            <person name="Wei L."/>
            <person name="Li C."/>
            <person name="Ma Q."/>
            <person name="Ju M."/>
            <person name="Zhao R."/>
            <person name="Li G."/>
            <person name="Mu C."/>
            <person name="Tian Q."/>
            <person name="Mei H."/>
            <person name="Zhang T."/>
            <person name="Gao T."/>
            <person name="Zhang H."/>
        </authorList>
    </citation>
    <scope>NUCLEOTIDE SEQUENCE</scope>
    <source>
        <strain evidence="3">G02</strain>
    </source>
</reference>
<dbReference type="InterPro" id="IPR054722">
    <property type="entry name" value="PolX-like_BBD"/>
</dbReference>
<dbReference type="Pfam" id="PF22936">
    <property type="entry name" value="Pol_BBD"/>
    <property type="match status" value="1"/>
</dbReference>
<feature type="domain" description="Retrovirus-related Pol polyprotein from transposon TNT 1-94-like beta-barrel" evidence="2">
    <location>
        <begin position="48"/>
        <end position="128"/>
    </location>
</feature>
<dbReference type="EMBL" id="JACGWJ010000018">
    <property type="protein sequence ID" value="KAL0349702.1"/>
    <property type="molecule type" value="Genomic_DNA"/>
</dbReference>
<name>A0AAW2P1D7_SESRA</name>
<feature type="compositionally biased region" description="Basic and acidic residues" evidence="1">
    <location>
        <begin position="1"/>
        <end position="14"/>
    </location>
</feature>
<dbReference type="PANTHER" id="PTHR47592:SF30">
    <property type="entry name" value="CCHC-TYPE DOMAIN-CONTAINING PROTEIN"/>
    <property type="match status" value="1"/>
</dbReference>
<proteinExistence type="predicted"/>
<dbReference type="AlphaFoldDB" id="A0AAW2P1D7"/>
<evidence type="ECO:0000313" key="3">
    <source>
        <dbReference type="EMBL" id="KAL0349702.1"/>
    </source>
</evidence>
<accession>A0AAW2P1D7</accession>
<protein>
    <recommendedName>
        <fullName evidence="2">Retrovirus-related Pol polyprotein from transposon TNT 1-94-like beta-barrel domain-containing protein</fullName>
    </recommendedName>
</protein>
<organism evidence="3">
    <name type="scientific">Sesamum radiatum</name>
    <name type="common">Black benniseed</name>
    <dbReference type="NCBI Taxonomy" id="300843"/>
    <lineage>
        <taxon>Eukaryota</taxon>
        <taxon>Viridiplantae</taxon>
        <taxon>Streptophyta</taxon>
        <taxon>Embryophyta</taxon>
        <taxon>Tracheophyta</taxon>
        <taxon>Spermatophyta</taxon>
        <taxon>Magnoliopsida</taxon>
        <taxon>eudicotyledons</taxon>
        <taxon>Gunneridae</taxon>
        <taxon>Pentapetalae</taxon>
        <taxon>asterids</taxon>
        <taxon>lamiids</taxon>
        <taxon>Lamiales</taxon>
        <taxon>Pedaliaceae</taxon>
        <taxon>Sesamum</taxon>
    </lineage>
</organism>
<reference evidence="3" key="1">
    <citation type="submission" date="2020-06" db="EMBL/GenBank/DDBJ databases">
        <authorList>
            <person name="Li T."/>
            <person name="Hu X."/>
            <person name="Zhang T."/>
            <person name="Song X."/>
            <person name="Zhang H."/>
            <person name="Dai N."/>
            <person name="Sheng W."/>
            <person name="Hou X."/>
            <person name="Wei L."/>
        </authorList>
    </citation>
    <scope>NUCLEOTIDE SEQUENCE</scope>
    <source>
        <strain evidence="3">G02</strain>
        <tissue evidence="3">Leaf</tissue>
    </source>
</reference>
<sequence>MLPKKGLIEGKSETSHQGTPQINLAEKDDQIIAAVVVEANLVENKDDWILDTGASRQFYSNKALFHELLETTDGECVFMGKSTTAGVWGKGKILLKLTSGKTLALNDVLYVPSLRKNLVSDNLLNKAGLKFVLEFEKMAYLTGRGHTAMAYDDVISDELCAVIDQWNDVAYHTSCVLCDMGDDGYHTSYVMCGINEYGISYELCVMWYQ</sequence>
<feature type="region of interest" description="Disordered" evidence="1">
    <location>
        <begin position="1"/>
        <end position="20"/>
    </location>
</feature>
<evidence type="ECO:0000259" key="2">
    <source>
        <dbReference type="Pfam" id="PF22936"/>
    </source>
</evidence>
<dbReference type="PANTHER" id="PTHR47592">
    <property type="entry name" value="PBF68 PROTEIN"/>
    <property type="match status" value="1"/>
</dbReference>
<comment type="caution">
    <text evidence="3">The sequence shown here is derived from an EMBL/GenBank/DDBJ whole genome shotgun (WGS) entry which is preliminary data.</text>
</comment>
<gene>
    <name evidence="3" type="ORF">Sradi_4119400</name>
</gene>